<protein>
    <submittedName>
        <fullName evidence="2">Uncharacterized protein</fullName>
    </submittedName>
</protein>
<feature type="region of interest" description="Disordered" evidence="1">
    <location>
        <begin position="1"/>
        <end position="42"/>
    </location>
</feature>
<dbReference type="EMBL" id="PFLW01000062">
    <property type="protein sequence ID" value="PIY88896.1"/>
    <property type="molecule type" value="Genomic_DNA"/>
</dbReference>
<comment type="caution">
    <text evidence="2">The sequence shown here is derived from an EMBL/GenBank/DDBJ whole genome shotgun (WGS) entry which is preliminary data.</text>
</comment>
<proteinExistence type="predicted"/>
<evidence type="ECO:0000313" key="3">
    <source>
        <dbReference type="Proteomes" id="UP000230767"/>
    </source>
</evidence>
<reference evidence="3" key="1">
    <citation type="submission" date="2017-09" db="EMBL/GenBank/DDBJ databases">
        <title>Depth-based differentiation of microbial function through sediment-hosted aquifers and enrichment of novel symbionts in the deep terrestrial subsurface.</title>
        <authorList>
            <person name="Probst A.J."/>
            <person name="Ladd B."/>
            <person name="Jarett J.K."/>
            <person name="Geller-Mcgrath D.E."/>
            <person name="Sieber C.M.K."/>
            <person name="Emerson J.B."/>
            <person name="Anantharaman K."/>
            <person name="Thomas B.C."/>
            <person name="Malmstrom R."/>
            <person name="Stieglmeier M."/>
            <person name="Klingl A."/>
            <person name="Woyke T."/>
            <person name="Ryan C.M."/>
            <person name="Banfield J.F."/>
        </authorList>
    </citation>
    <scope>NUCLEOTIDE SEQUENCE [LARGE SCALE GENOMIC DNA]</scope>
</reference>
<name>A0A2M7R5X6_9BACT</name>
<accession>A0A2M7R5X6</accession>
<sequence length="124" mass="14192">MEIPGKKPTTPQGRFQKPLKPAPVSKGPFEKRGGIPRKEFPQFFKKGPYSIPWSKGRSKEQLGKMGEKILKERFPSYYGRDINAGEIQKEIDRIKRTAPKTRVEGNALQEEIVRLEEAKRRAGL</sequence>
<gene>
    <name evidence="2" type="ORF">COY73_02490</name>
</gene>
<evidence type="ECO:0000256" key="1">
    <source>
        <dbReference type="SAM" id="MobiDB-lite"/>
    </source>
</evidence>
<dbReference type="AlphaFoldDB" id="A0A2M7R5X6"/>
<feature type="compositionally biased region" description="Basic and acidic residues" evidence="1">
    <location>
        <begin position="28"/>
        <end position="40"/>
    </location>
</feature>
<organism evidence="2 3">
    <name type="scientific">Candidatus Nealsonbacteria bacterium CG_4_10_14_0_8_um_filter_37_14</name>
    <dbReference type="NCBI Taxonomy" id="1974684"/>
    <lineage>
        <taxon>Bacteria</taxon>
        <taxon>Candidatus Nealsoniibacteriota</taxon>
    </lineage>
</organism>
<dbReference type="Proteomes" id="UP000230767">
    <property type="component" value="Unassembled WGS sequence"/>
</dbReference>
<evidence type="ECO:0000313" key="2">
    <source>
        <dbReference type="EMBL" id="PIY88896.1"/>
    </source>
</evidence>